<evidence type="ECO:0000256" key="2">
    <source>
        <dbReference type="SAM" id="SignalP"/>
    </source>
</evidence>
<reference evidence="3 4" key="1">
    <citation type="journal article" date="2017" name="Curr. Biol.">
        <title>The Evolution of Venom by Co-option of Single-Copy Genes.</title>
        <authorList>
            <person name="Martinson E.O."/>
            <person name="Mrinalini"/>
            <person name="Kelkar Y.D."/>
            <person name="Chang C.H."/>
            <person name="Werren J.H."/>
        </authorList>
    </citation>
    <scope>NUCLEOTIDE SEQUENCE [LARGE SCALE GENOMIC DNA]</scope>
    <source>
        <strain evidence="3 4">Alberta</strain>
        <tissue evidence="3">Whole body</tissue>
    </source>
</reference>
<feature type="region of interest" description="Disordered" evidence="1">
    <location>
        <begin position="78"/>
        <end position="114"/>
    </location>
</feature>
<organism evidence="3 4">
    <name type="scientific">Trichomalopsis sarcophagae</name>
    <dbReference type="NCBI Taxonomy" id="543379"/>
    <lineage>
        <taxon>Eukaryota</taxon>
        <taxon>Metazoa</taxon>
        <taxon>Ecdysozoa</taxon>
        <taxon>Arthropoda</taxon>
        <taxon>Hexapoda</taxon>
        <taxon>Insecta</taxon>
        <taxon>Pterygota</taxon>
        <taxon>Neoptera</taxon>
        <taxon>Endopterygota</taxon>
        <taxon>Hymenoptera</taxon>
        <taxon>Apocrita</taxon>
        <taxon>Proctotrupomorpha</taxon>
        <taxon>Chalcidoidea</taxon>
        <taxon>Pteromalidae</taxon>
        <taxon>Pteromalinae</taxon>
        <taxon>Trichomalopsis</taxon>
    </lineage>
</organism>
<feature type="chain" id="PRO_5012534011" evidence="2">
    <location>
        <begin position="26"/>
        <end position="245"/>
    </location>
</feature>
<name>A0A232EZW0_9HYME</name>
<evidence type="ECO:0000313" key="4">
    <source>
        <dbReference type="Proteomes" id="UP000215335"/>
    </source>
</evidence>
<evidence type="ECO:0000313" key="3">
    <source>
        <dbReference type="EMBL" id="OXU23869.1"/>
    </source>
</evidence>
<dbReference type="OrthoDB" id="10558361at2759"/>
<sequence>MHFLVKVKICVVNCLMMQIASNCKSCVCDKCQLCKEDVLAKNKLKKVNSFILLTFEITSTTKSMTLKSFRKCKPYPLGNFAEKSQTPRPTRQRTSSRCRTARTKSRHNYGSDNHHRLDHTYAAATTKARIPQSQSQPTLTIDENTDDIDLKSSWLRNLCLEYQPAKKLLQTNSSNDGTLKDMQNGFHISETNGTLKQYQRNRKVVKNKADLSSTLLGKNKIVKSIQEDKKRWIAALALMELAQSK</sequence>
<dbReference type="EMBL" id="NNAY01001466">
    <property type="protein sequence ID" value="OXU23869.1"/>
    <property type="molecule type" value="Genomic_DNA"/>
</dbReference>
<proteinExistence type="predicted"/>
<evidence type="ECO:0000256" key="1">
    <source>
        <dbReference type="SAM" id="MobiDB-lite"/>
    </source>
</evidence>
<gene>
    <name evidence="3" type="ORF">TSAR_003687</name>
</gene>
<comment type="caution">
    <text evidence="3">The sequence shown here is derived from an EMBL/GenBank/DDBJ whole genome shotgun (WGS) entry which is preliminary data.</text>
</comment>
<feature type="signal peptide" evidence="2">
    <location>
        <begin position="1"/>
        <end position="25"/>
    </location>
</feature>
<protein>
    <submittedName>
        <fullName evidence="3">Uncharacterized protein</fullName>
    </submittedName>
</protein>
<feature type="compositionally biased region" description="Basic residues" evidence="1">
    <location>
        <begin position="90"/>
        <end position="107"/>
    </location>
</feature>
<accession>A0A232EZW0</accession>
<keyword evidence="4" id="KW-1185">Reference proteome</keyword>
<dbReference type="AlphaFoldDB" id="A0A232EZW0"/>
<dbReference type="Proteomes" id="UP000215335">
    <property type="component" value="Unassembled WGS sequence"/>
</dbReference>
<keyword evidence="2" id="KW-0732">Signal</keyword>